<dbReference type="GO" id="GO:0005886">
    <property type="term" value="C:plasma membrane"/>
    <property type="evidence" value="ECO:0007669"/>
    <property type="project" value="UniProtKB-SubCell"/>
</dbReference>
<evidence type="ECO:0000256" key="7">
    <source>
        <dbReference type="SAM" id="Phobius"/>
    </source>
</evidence>
<gene>
    <name evidence="8" type="ORF">A8950_3132</name>
</gene>
<evidence type="ECO:0000313" key="9">
    <source>
        <dbReference type="Proteomes" id="UP000295783"/>
    </source>
</evidence>
<keyword evidence="9" id="KW-1185">Reference proteome</keyword>
<comment type="similarity">
    <text evidence="2">Belongs to the DoxX family.</text>
</comment>
<organism evidence="8 9">
    <name type="scientific">Dongia mobilis</name>
    <dbReference type="NCBI Taxonomy" id="578943"/>
    <lineage>
        <taxon>Bacteria</taxon>
        <taxon>Pseudomonadati</taxon>
        <taxon>Pseudomonadota</taxon>
        <taxon>Alphaproteobacteria</taxon>
        <taxon>Rhodospirillales</taxon>
        <taxon>Dongiaceae</taxon>
        <taxon>Dongia</taxon>
    </lineage>
</organism>
<evidence type="ECO:0000256" key="1">
    <source>
        <dbReference type="ARBA" id="ARBA00004651"/>
    </source>
</evidence>
<dbReference type="PANTHER" id="PTHR33452:SF1">
    <property type="entry name" value="INNER MEMBRANE PROTEIN YPHA-RELATED"/>
    <property type="match status" value="1"/>
</dbReference>
<keyword evidence="4 7" id="KW-0812">Transmembrane</keyword>
<accession>A0A4R6WQ03</accession>
<feature type="transmembrane region" description="Helical" evidence="7">
    <location>
        <begin position="65"/>
        <end position="82"/>
    </location>
</feature>
<evidence type="ECO:0000256" key="4">
    <source>
        <dbReference type="ARBA" id="ARBA00022692"/>
    </source>
</evidence>
<protein>
    <submittedName>
        <fullName evidence="8">Putative oxidoreductase</fullName>
    </submittedName>
</protein>
<dbReference type="EMBL" id="SNYW01000011">
    <property type="protein sequence ID" value="TDQ80597.1"/>
    <property type="molecule type" value="Genomic_DNA"/>
</dbReference>
<dbReference type="InterPro" id="IPR051907">
    <property type="entry name" value="DoxX-like_oxidoreductase"/>
</dbReference>
<evidence type="ECO:0000256" key="6">
    <source>
        <dbReference type="ARBA" id="ARBA00023136"/>
    </source>
</evidence>
<feature type="transmembrane region" description="Helical" evidence="7">
    <location>
        <begin position="12"/>
        <end position="33"/>
    </location>
</feature>
<reference evidence="8 9" key="1">
    <citation type="submission" date="2019-03" db="EMBL/GenBank/DDBJ databases">
        <title>Genomic Encyclopedia of Type Strains, Phase III (KMG-III): the genomes of soil and plant-associated and newly described type strains.</title>
        <authorList>
            <person name="Whitman W."/>
        </authorList>
    </citation>
    <scope>NUCLEOTIDE SEQUENCE [LARGE SCALE GENOMIC DNA]</scope>
    <source>
        <strain evidence="8 9">CGMCC 1.7660</strain>
    </source>
</reference>
<evidence type="ECO:0000256" key="5">
    <source>
        <dbReference type="ARBA" id="ARBA00022989"/>
    </source>
</evidence>
<dbReference type="Proteomes" id="UP000295783">
    <property type="component" value="Unassembled WGS sequence"/>
</dbReference>
<evidence type="ECO:0000313" key="8">
    <source>
        <dbReference type="EMBL" id="TDQ80597.1"/>
    </source>
</evidence>
<proteinExistence type="inferred from homology"/>
<feature type="transmembrane region" description="Helical" evidence="7">
    <location>
        <begin position="89"/>
        <end position="107"/>
    </location>
</feature>
<feature type="transmembrane region" description="Helical" evidence="7">
    <location>
        <begin position="113"/>
        <end position="133"/>
    </location>
</feature>
<dbReference type="AlphaFoldDB" id="A0A4R6WQ03"/>
<dbReference type="InterPro" id="IPR032808">
    <property type="entry name" value="DoxX"/>
</dbReference>
<sequence length="153" mass="16519">MIAIIDRLNSLFTRIPADFVAVLARLGIGAIFLRSGLLKLDGWESGLTLALFESEYRLPFLPPEIAAPLAMAVELSLPFLLFLGLGTRFAALALLGMTAVIQVFVYPNAFDTHAVWAAAMLYLVIFGAGRLSLDHLLASQRVGATMAQGRRAS</sequence>
<comment type="caution">
    <text evidence="8">The sequence shown here is derived from an EMBL/GenBank/DDBJ whole genome shotgun (WGS) entry which is preliminary data.</text>
</comment>
<dbReference type="RefSeq" id="WP_133614580.1">
    <property type="nucleotide sequence ID" value="NZ_SNYW01000011.1"/>
</dbReference>
<dbReference type="OrthoDB" id="121744at2"/>
<keyword evidence="6 7" id="KW-0472">Membrane</keyword>
<evidence type="ECO:0000256" key="2">
    <source>
        <dbReference type="ARBA" id="ARBA00006679"/>
    </source>
</evidence>
<keyword evidence="3" id="KW-1003">Cell membrane</keyword>
<dbReference type="Pfam" id="PF07681">
    <property type="entry name" value="DoxX"/>
    <property type="match status" value="1"/>
</dbReference>
<dbReference type="PANTHER" id="PTHR33452">
    <property type="entry name" value="OXIDOREDUCTASE CATD-RELATED"/>
    <property type="match status" value="1"/>
</dbReference>
<comment type="subcellular location">
    <subcellularLocation>
        <location evidence="1">Cell membrane</location>
        <topology evidence="1">Multi-pass membrane protein</topology>
    </subcellularLocation>
</comment>
<name>A0A4R6WQ03_9PROT</name>
<evidence type="ECO:0000256" key="3">
    <source>
        <dbReference type="ARBA" id="ARBA00022475"/>
    </source>
</evidence>
<keyword evidence="5 7" id="KW-1133">Transmembrane helix</keyword>